<evidence type="ECO:0000256" key="1">
    <source>
        <dbReference type="SAM" id="MobiDB-lite"/>
    </source>
</evidence>
<reference evidence="2" key="1">
    <citation type="submission" date="2012-04" db="EMBL/GenBank/DDBJ databases">
        <title>The Genome Sequence of Loa loa.</title>
        <authorList>
            <consortium name="The Broad Institute Genome Sequencing Platform"/>
            <consortium name="Broad Institute Genome Sequencing Center for Infectious Disease"/>
            <person name="Nutman T.B."/>
            <person name="Fink D.L."/>
            <person name="Russ C."/>
            <person name="Young S."/>
            <person name="Zeng Q."/>
            <person name="Gargeya S."/>
            <person name="Alvarado L."/>
            <person name="Berlin A."/>
            <person name="Chapman S.B."/>
            <person name="Chen Z."/>
            <person name="Freedman E."/>
            <person name="Gellesch M."/>
            <person name="Goldberg J."/>
            <person name="Griggs A."/>
            <person name="Gujja S."/>
            <person name="Heilman E.R."/>
            <person name="Heiman D."/>
            <person name="Howarth C."/>
            <person name="Mehta T."/>
            <person name="Neiman D."/>
            <person name="Pearson M."/>
            <person name="Roberts A."/>
            <person name="Saif S."/>
            <person name="Shea T."/>
            <person name="Shenoy N."/>
            <person name="Sisk P."/>
            <person name="Stolte C."/>
            <person name="Sykes S."/>
            <person name="White J."/>
            <person name="Yandava C."/>
            <person name="Haas B."/>
            <person name="Henn M.R."/>
            <person name="Nusbaum C."/>
            <person name="Birren B."/>
        </authorList>
    </citation>
    <scope>NUCLEOTIDE SEQUENCE [LARGE SCALE GENOMIC DNA]</scope>
</reference>
<dbReference type="WBParaSite" id="EN70_6522">
    <property type="protein sequence ID" value="EN70_6522"/>
    <property type="gene ID" value="EN70_6522"/>
</dbReference>
<dbReference type="Proteomes" id="UP000095285">
    <property type="component" value="Unassembled WGS sequence"/>
</dbReference>
<feature type="region of interest" description="Disordered" evidence="1">
    <location>
        <begin position="48"/>
        <end position="70"/>
    </location>
</feature>
<proteinExistence type="predicted"/>
<protein>
    <submittedName>
        <fullName evidence="3">NPH3 domain-containing protein</fullName>
    </submittedName>
</protein>
<evidence type="ECO:0000313" key="2">
    <source>
        <dbReference type="Proteomes" id="UP000095285"/>
    </source>
</evidence>
<keyword evidence="2" id="KW-1185">Reference proteome</keyword>
<evidence type="ECO:0000313" key="3">
    <source>
        <dbReference type="WBParaSite" id="EN70_6522"/>
    </source>
</evidence>
<organism evidence="2 3">
    <name type="scientific">Loa loa</name>
    <name type="common">Eye worm</name>
    <name type="synonym">Filaria loa</name>
    <dbReference type="NCBI Taxonomy" id="7209"/>
    <lineage>
        <taxon>Eukaryota</taxon>
        <taxon>Metazoa</taxon>
        <taxon>Ecdysozoa</taxon>
        <taxon>Nematoda</taxon>
        <taxon>Chromadorea</taxon>
        <taxon>Rhabditida</taxon>
        <taxon>Spirurina</taxon>
        <taxon>Spiruromorpha</taxon>
        <taxon>Filarioidea</taxon>
        <taxon>Onchocercidae</taxon>
        <taxon>Loa</taxon>
    </lineage>
</organism>
<reference evidence="3" key="2">
    <citation type="submission" date="2016-11" db="UniProtKB">
        <authorList>
            <consortium name="WormBaseParasite"/>
        </authorList>
    </citation>
    <scope>IDENTIFICATION</scope>
</reference>
<sequence>MADLAEAVVRGDILVDEIDVIEAVEKGRLSASDGARFSAVLEEYSKLHRKSSDSHGECLTSAQDKPPKPTKWDEVLVDEVDFIEALKTGRISKDDCHIASINKEILEDSGDVEEAKISFHDDILTDDEKMSDVSSIDILI</sequence>
<dbReference type="AlphaFoldDB" id="A0A1I7VUV0"/>
<name>A0A1I7VUV0_LOALO</name>
<accession>A0A1I7VUV0</accession>